<dbReference type="Gene3D" id="3.40.190.10">
    <property type="entry name" value="Periplasmic binding protein-like II"/>
    <property type="match status" value="2"/>
</dbReference>
<dbReference type="PATRIC" id="fig|1178515.4.peg.1841"/>
<dbReference type="STRING" id="1178515.SY83_09225"/>
<feature type="compositionally biased region" description="Polar residues" evidence="6">
    <location>
        <begin position="7"/>
        <end position="26"/>
    </location>
</feature>
<keyword evidence="8" id="KW-1185">Reference proteome</keyword>
<evidence type="ECO:0008006" key="9">
    <source>
        <dbReference type="Google" id="ProtNLM"/>
    </source>
</evidence>
<dbReference type="PANTHER" id="PTHR43649:SF33">
    <property type="entry name" value="POLYGALACTURONAN_RHAMNOGALACTURONAN-BINDING PROTEIN YTCQ"/>
    <property type="match status" value="1"/>
</dbReference>
<keyword evidence="5" id="KW-0449">Lipoprotein</keyword>
<evidence type="ECO:0000256" key="5">
    <source>
        <dbReference type="ARBA" id="ARBA00023288"/>
    </source>
</evidence>
<sequence>MLAMTACGTSENASNNTNAEKTQNNTTVTAKSDKPYWLTDEKVTLKVVVPQDPAIIDFATNNFTKWMEEQTNVHLEFQYVPTDKKKESLNLLLASGEFPDIFLGLDVPDDMEATYGVSQKVFLPLNELIEKHMPNFTQVMQDYPRIKGQITATDGNIYALPSVNECYHCTYQQRYWLNMDWLKTLNLKEPTTTEELYQVLKAFKEKDPNGNGKQDEIPLVGAYEGGWNANVDPWLMSAFIMDPGMYNKTKLALKGEQVTSTANEPEYKEGLAYIHKLYNEGLIYEASFTQKQDQMKQMLASEPTIVGSFTSGASVIDVDPNTNEKTYRQFDMLAPVAGPSGTASTPKFEYDLAQPGEFLISASSKHAEIAAKWADLFYGKNFDVQLRRHKGSEGEGWRKAEAGEKGLDGRDAIFTPLKAYNTEAQNDTWISVGIEYYPADYRLAENVPQEEDIMAPKASEKLLYVHTKDKYEPKASQSIKVMPPTKLLAEENQELSTVRVELEKYIEEFRVRSITEEGYLDNNWESYRSNLDKLGLTRFLEIYQTAYERQYKQ</sequence>
<organism evidence="7 8">
    <name type="scientific">Paenibacillus swuensis</name>
    <dbReference type="NCBI Taxonomy" id="1178515"/>
    <lineage>
        <taxon>Bacteria</taxon>
        <taxon>Bacillati</taxon>
        <taxon>Bacillota</taxon>
        <taxon>Bacilli</taxon>
        <taxon>Bacillales</taxon>
        <taxon>Paenibacillaceae</taxon>
        <taxon>Paenibacillus</taxon>
    </lineage>
</organism>
<name>A0A172TP41_9BACL</name>
<keyword evidence="1" id="KW-1003">Cell membrane</keyword>
<evidence type="ECO:0000256" key="6">
    <source>
        <dbReference type="SAM" id="MobiDB-lite"/>
    </source>
</evidence>
<protein>
    <recommendedName>
        <fullName evidence="9">ABC transporter substrate-binding protein</fullName>
    </recommendedName>
</protein>
<evidence type="ECO:0000256" key="3">
    <source>
        <dbReference type="ARBA" id="ARBA00023136"/>
    </source>
</evidence>
<evidence type="ECO:0000256" key="4">
    <source>
        <dbReference type="ARBA" id="ARBA00023139"/>
    </source>
</evidence>
<evidence type="ECO:0000256" key="2">
    <source>
        <dbReference type="ARBA" id="ARBA00022729"/>
    </source>
</evidence>
<dbReference type="SUPFAM" id="SSF53850">
    <property type="entry name" value="Periplasmic binding protein-like II"/>
    <property type="match status" value="1"/>
</dbReference>
<keyword evidence="3" id="KW-0472">Membrane</keyword>
<keyword evidence="4" id="KW-0564">Palmitate</keyword>
<reference evidence="7 8" key="1">
    <citation type="submission" date="2015-01" db="EMBL/GenBank/DDBJ databases">
        <title>Paenibacillus swuensis/DY6/whole genome sequencing.</title>
        <authorList>
            <person name="Kim M.K."/>
            <person name="Srinivasan S."/>
            <person name="Lee J.-J."/>
        </authorList>
    </citation>
    <scope>NUCLEOTIDE SEQUENCE [LARGE SCALE GENOMIC DNA]</scope>
    <source>
        <strain evidence="7 8">DY6</strain>
    </source>
</reference>
<evidence type="ECO:0000313" key="7">
    <source>
        <dbReference type="EMBL" id="ANE48821.1"/>
    </source>
</evidence>
<dbReference type="Pfam" id="PF01547">
    <property type="entry name" value="SBP_bac_1"/>
    <property type="match status" value="1"/>
</dbReference>
<proteinExistence type="predicted"/>
<evidence type="ECO:0000256" key="1">
    <source>
        <dbReference type="ARBA" id="ARBA00022475"/>
    </source>
</evidence>
<dbReference type="PANTHER" id="PTHR43649">
    <property type="entry name" value="ARABINOSE-BINDING PROTEIN-RELATED"/>
    <property type="match status" value="1"/>
</dbReference>
<dbReference type="EMBL" id="CP011388">
    <property type="protein sequence ID" value="ANE48821.1"/>
    <property type="molecule type" value="Genomic_DNA"/>
</dbReference>
<gene>
    <name evidence="7" type="ORF">SY83_09225</name>
</gene>
<accession>A0A172TP41</accession>
<feature type="region of interest" description="Disordered" evidence="6">
    <location>
        <begin position="1"/>
        <end position="26"/>
    </location>
</feature>
<keyword evidence="2" id="KW-0732">Signal</keyword>
<dbReference type="AlphaFoldDB" id="A0A172TP41"/>
<dbReference type="InterPro" id="IPR050490">
    <property type="entry name" value="Bact_solute-bd_prot1"/>
</dbReference>
<dbReference type="InterPro" id="IPR006059">
    <property type="entry name" value="SBP"/>
</dbReference>
<dbReference type="KEGG" id="pswu:SY83_09225"/>
<dbReference type="Proteomes" id="UP000076927">
    <property type="component" value="Chromosome"/>
</dbReference>
<evidence type="ECO:0000313" key="8">
    <source>
        <dbReference type="Proteomes" id="UP000076927"/>
    </source>
</evidence>